<dbReference type="Gene3D" id="3.90.520.10">
    <property type="entry name" value="SMAD MH1 domain"/>
    <property type="match status" value="1"/>
</dbReference>
<dbReference type="GO" id="GO:0000981">
    <property type="term" value="F:DNA-binding transcription factor activity, RNA polymerase II-specific"/>
    <property type="evidence" value="ECO:0007669"/>
    <property type="project" value="TreeGrafter"/>
</dbReference>
<dbReference type="PANTHER" id="PTHR13703:SF45">
    <property type="entry name" value="MOTHERS AGAINST DECAPENTAPLEGIC HOMOLOG"/>
    <property type="match status" value="1"/>
</dbReference>
<organism evidence="6 7">
    <name type="scientific">Dibothriocephalus latus</name>
    <name type="common">Fish tapeworm</name>
    <name type="synonym">Diphyllobothrium latum</name>
    <dbReference type="NCBI Taxonomy" id="60516"/>
    <lineage>
        <taxon>Eukaryota</taxon>
        <taxon>Metazoa</taxon>
        <taxon>Spiralia</taxon>
        <taxon>Lophotrochozoa</taxon>
        <taxon>Platyhelminthes</taxon>
        <taxon>Cestoda</taxon>
        <taxon>Eucestoda</taxon>
        <taxon>Diphyllobothriidea</taxon>
        <taxon>Diphyllobothriidae</taxon>
        <taxon>Dibothriocephalus</taxon>
    </lineage>
</organism>
<dbReference type="AlphaFoldDB" id="A0A3P7RM00"/>
<gene>
    <name evidence="6" type="ORF">DILT_LOCUS19319</name>
</gene>
<dbReference type="PROSITE" id="PS51075">
    <property type="entry name" value="MH1"/>
    <property type="match status" value="1"/>
</dbReference>
<dbReference type="GO" id="GO:0071144">
    <property type="term" value="C:heteromeric SMAD protein complex"/>
    <property type="evidence" value="ECO:0007669"/>
    <property type="project" value="TreeGrafter"/>
</dbReference>
<protein>
    <recommendedName>
        <fullName evidence="5">MH1 domain-containing protein</fullName>
    </recommendedName>
</protein>
<feature type="domain" description="MH1" evidence="5">
    <location>
        <begin position="24"/>
        <end position="114"/>
    </location>
</feature>
<dbReference type="GO" id="GO:0030154">
    <property type="term" value="P:cell differentiation"/>
    <property type="evidence" value="ECO:0007669"/>
    <property type="project" value="TreeGrafter"/>
</dbReference>
<dbReference type="InterPro" id="IPR013790">
    <property type="entry name" value="Dwarfin"/>
</dbReference>
<dbReference type="GO" id="GO:0060395">
    <property type="term" value="P:SMAD protein signal transduction"/>
    <property type="evidence" value="ECO:0007669"/>
    <property type="project" value="TreeGrafter"/>
</dbReference>
<comment type="subcellular location">
    <subcellularLocation>
        <location evidence="1">Nucleus</location>
    </subcellularLocation>
</comment>
<dbReference type="EMBL" id="UYRU01111186">
    <property type="protein sequence ID" value="VDN44372.1"/>
    <property type="molecule type" value="Genomic_DNA"/>
</dbReference>
<dbReference type="GO" id="GO:0000978">
    <property type="term" value="F:RNA polymerase II cis-regulatory region sequence-specific DNA binding"/>
    <property type="evidence" value="ECO:0007669"/>
    <property type="project" value="TreeGrafter"/>
</dbReference>
<evidence type="ECO:0000256" key="3">
    <source>
        <dbReference type="ARBA" id="ARBA00023163"/>
    </source>
</evidence>
<dbReference type="InterPro" id="IPR003619">
    <property type="entry name" value="MAD_homology1_Dwarfin-type"/>
</dbReference>
<dbReference type="InterPro" id="IPR036578">
    <property type="entry name" value="SMAD_MH1_sf"/>
</dbReference>
<dbReference type="PANTHER" id="PTHR13703">
    <property type="entry name" value="SMAD"/>
    <property type="match status" value="1"/>
</dbReference>
<keyword evidence="3" id="KW-0804">Transcription</keyword>
<dbReference type="GO" id="GO:0070411">
    <property type="term" value="F:I-SMAD binding"/>
    <property type="evidence" value="ECO:0007669"/>
    <property type="project" value="TreeGrafter"/>
</dbReference>
<dbReference type="SUPFAM" id="SSF56366">
    <property type="entry name" value="SMAD MH1 domain"/>
    <property type="match status" value="1"/>
</dbReference>
<evidence type="ECO:0000256" key="2">
    <source>
        <dbReference type="ARBA" id="ARBA00023015"/>
    </source>
</evidence>
<evidence type="ECO:0000313" key="7">
    <source>
        <dbReference type="Proteomes" id="UP000281553"/>
    </source>
</evidence>
<name>A0A3P7RM00_DIBLA</name>
<keyword evidence="7" id="KW-1185">Reference proteome</keyword>
<keyword evidence="4" id="KW-0539">Nucleus</keyword>
<accession>A0A3P7RM00</accession>
<dbReference type="Pfam" id="PF03165">
    <property type="entry name" value="MH1"/>
    <property type="match status" value="1"/>
</dbReference>
<keyword evidence="2" id="KW-0805">Transcription regulation</keyword>
<dbReference type="SMART" id="SM00523">
    <property type="entry name" value="DWA"/>
    <property type="match status" value="1"/>
</dbReference>
<evidence type="ECO:0000256" key="4">
    <source>
        <dbReference type="ARBA" id="ARBA00023242"/>
    </source>
</evidence>
<sequence length="114" mass="12830">MKIRKPDVCSPTMPFISSSDACMTIVRNLMCHRKGGESEEFSKLAIESLIRKLKDRREELDSLILAITSNGSTPTGCVTIQRTLDGRMQVRKMVLFFCKCISDVKLFAVSSIIR</sequence>
<dbReference type="Proteomes" id="UP000281553">
    <property type="component" value="Unassembled WGS sequence"/>
</dbReference>
<reference evidence="6 7" key="1">
    <citation type="submission" date="2018-11" db="EMBL/GenBank/DDBJ databases">
        <authorList>
            <consortium name="Pathogen Informatics"/>
        </authorList>
    </citation>
    <scope>NUCLEOTIDE SEQUENCE [LARGE SCALE GENOMIC DNA]</scope>
</reference>
<dbReference type="GO" id="GO:0009653">
    <property type="term" value="P:anatomical structure morphogenesis"/>
    <property type="evidence" value="ECO:0007669"/>
    <property type="project" value="TreeGrafter"/>
</dbReference>
<evidence type="ECO:0000256" key="1">
    <source>
        <dbReference type="ARBA" id="ARBA00004123"/>
    </source>
</evidence>
<dbReference type="GO" id="GO:0030509">
    <property type="term" value="P:BMP signaling pathway"/>
    <property type="evidence" value="ECO:0007669"/>
    <property type="project" value="TreeGrafter"/>
</dbReference>
<evidence type="ECO:0000313" key="6">
    <source>
        <dbReference type="EMBL" id="VDN44372.1"/>
    </source>
</evidence>
<dbReference type="OrthoDB" id="5875866at2759"/>
<evidence type="ECO:0000259" key="5">
    <source>
        <dbReference type="PROSITE" id="PS51075"/>
    </source>
</evidence>
<proteinExistence type="predicted"/>
<dbReference type="InterPro" id="IPR013019">
    <property type="entry name" value="MAD_homology_MH1"/>
</dbReference>